<proteinExistence type="predicted"/>
<dbReference type="Gene3D" id="1.25.40.10">
    <property type="entry name" value="Tetratricopeptide repeat domain"/>
    <property type="match status" value="1"/>
</dbReference>
<reference evidence="1" key="2">
    <citation type="submission" date="2019-07" db="EMBL/GenBank/DDBJ databases">
        <authorList>
            <person name="Yang Y."/>
            <person name="Bocs S."/>
            <person name="Baudouin L."/>
        </authorList>
    </citation>
    <scope>NUCLEOTIDE SEQUENCE</scope>
    <source>
        <tissue evidence="1">Spear leaf of Hainan Tall coconut</tissue>
    </source>
</reference>
<dbReference type="InterPro" id="IPR046848">
    <property type="entry name" value="E_motif"/>
</dbReference>
<protein>
    <submittedName>
        <fullName evidence="1">Putative Pentatricopeptide repeat-containing protein, chloroplastic</fullName>
    </submittedName>
</protein>
<dbReference type="AlphaFoldDB" id="A0A8K0HVF8"/>
<dbReference type="PANTHER" id="PTHR47926">
    <property type="entry name" value="PENTATRICOPEPTIDE REPEAT-CONTAINING PROTEIN"/>
    <property type="match status" value="1"/>
</dbReference>
<dbReference type="Pfam" id="PF20431">
    <property type="entry name" value="E_motif"/>
    <property type="match status" value="1"/>
</dbReference>
<dbReference type="FunFam" id="1.25.40.10:FF:000090">
    <property type="entry name" value="Pentatricopeptide repeat-containing protein, chloroplastic"/>
    <property type="match status" value="1"/>
</dbReference>
<dbReference type="GO" id="GO:0009451">
    <property type="term" value="P:RNA modification"/>
    <property type="evidence" value="ECO:0007669"/>
    <property type="project" value="InterPro"/>
</dbReference>
<sequence length="179" mass="20032">MEEVGLVDDHITFLALLYACGHSGLINEGKCYLETMTSEYGLELWPKHYACVVDLLSHSDRTEKVYKFIKPLPVEPTAAVWCALLGACRVHLNPKLGKVAAEKLLELEPENHGNYVLVSNIFASMGKWKDVEMVRTRMQERGLRKDPACSWIEVGNKVHGFVARDTSHADSVAIYTTLA</sequence>
<dbReference type="OrthoDB" id="691369at2759"/>
<dbReference type="InterPro" id="IPR046960">
    <property type="entry name" value="PPR_At4g14850-like_plant"/>
</dbReference>
<dbReference type="Proteomes" id="UP000797356">
    <property type="component" value="Chromosome 1"/>
</dbReference>
<reference evidence="1" key="1">
    <citation type="journal article" date="2017" name="Gigascience">
        <title>The genome draft of coconut (Cocos nucifera).</title>
        <authorList>
            <person name="Xiao Y."/>
            <person name="Xu P."/>
            <person name="Fan H."/>
            <person name="Baudouin L."/>
            <person name="Xia W."/>
            <person name="Bocs S."/>
            <person name="Xu J."/>
            <person name="Li Q."/>
            <person name="Guo A."/>
            <person name="Zhou L."/>
            <person name="Li J."/>
            <person name="Wu Y."/>
            <person name="Ma Z."/>
            <person name="Armero A."/>
            <person name="Issali A.E."/>
            <person name="Liu N."/>
            <person name="Peng M."/>
            <person name="Yang Y."/>
        </authorList>
    </citation>
    <scope>NUCLEOTIDE SEQUENCE</scope>
    <source>
        <tissue evidence="1">Spear leaf of Hainan Tall coconut</tissue>
    </source>
</reference>
<comment type="caution">
    <text evidence="1">The sequence shown here is derived from an EMBL/GenBank/DDBJ whole genome shotgun (WGS) entry which is preliminary data.</text>
</comment>
<evidence type="ECO:0000313" key="2">
    <source>
        <dbReference type="Proteomes" id="UP000797356"/>
    </source>
</evidence>
<dbReference type="EMBL" id="CM017872">
    <property type="protein sequence ID" value="KAG1327392.1"/>
    <property type="molecule type" value="Genomic_DNA"/>
</dbReference>
<name>A0A8K0HVF8_COCNU</name>
<dbReference type="PANTHER" id="PTHR47926:SF377">
    <property type="entry name" value="OS04G0469400 PROTEIN"/>
    <property type="match status" value="1"/>
</dbReference>
<evidence type="ECO:0000313" key="1">
    <source>
        <dbReference type="EMBL" id="KAG1327392.1"/>
    </source>
</evidence>
<accession>A0A8K0HVF8</accession>
<keyword evidence="2" id="KW-1185">Reference proteome</keyword>
<dbReference type="GO" id="GO:0003723">
    <property type="term" value="F:RNA binding"/>
    <property type="evidence" value="ECO:0007669"/>
    <property type="project" value="InterPro"/>
</dbReference>
<organism evidence="1 2">
    <name type="scientific">Cocos nucifera</name>
    <name type="common">Coconut palm</name>
    <dbReference type="NCBI Taxonomy" id="13894"/>
    <lineage>
        <taxon>Eukaryota</taxon>
        <taxon>Viridiplantae</taxon>
        <taxon>Streptophyta</taxon>
        <taxon>Embryophyta</taxon>
        <taxon>Tracheophyta</taxon>
        <taxon>Spermatophyta</taxon>
        <taxon>Magnoliopsida</taxon>
        <taxon>Liliopsida</taxon>
        <taxon>Arecaceae</taxon>
        <taxon>Arecoideae</taxon>
        <taxon>Cocoseae</taxon>
        <taxon>Attaleinae</taxon>
        <taxon>Cocos</taxon>
    </lineage>
</organism>
<gene>
    <name evidence="1" type="ORF">COCNU_01G013260</name>
</gene>
<dbReference type="InterPro" id="IPR011990">
    <property type="entry name" value="TPR-like_helical_dom_sf"/>
</dbReference>